<protein>
    <submittedName>
        <fullName evidence="1">Uncharacterized protein</fullName>
    </submittedName>
</protein>
<comment type="caution">
    <text evidence="1">The sequence shown here is derived from an EMBL/GenBank/DDBJ whole genome shotgun (WGS) entry which is preliminary data.</text>
</comment>
<proteinExistence type="predicted"/>
<gene>
    <name evidence="1" type="ORF">CASFOL_012074</name>
</gene>
<dbReference type="AlphaFoldDB" id="A0ABD3DPX9"/>
<name>A0ABD3DPX9_9LAMI</name>
<evidence type="ECO:0000313" key="1">
    <source>
        <dbReference type="EMBL" id="KAL3644142.1"/>
    </source>
</evidence>
<dbReference type="EMBL" id="JAVIJP010000015">
    <property type="protein sequence ID" value="KAL3644142.1"/>
    <property type="molecule type" value="Genomic_DNA"/>
</dbReference>
<sequence>MNFGEVYNVDKFLSSLCGVVRVEKNPSAELLDARLPIVRVPK</sequence>
<dbReference type="Proteomes" id="UP001632038">
    <property type="component" value="Unassembled WGS sequence"/>
</dbReference>
<accession>A0ABD3DPX9</accession>
<evidence type="ECO:0000313" key="2">
    <source>
        <dbReference type="Proteomes" id="UP001632038"/>
    </source>
</evidence>
<organism evidence="1 2">
    <name type="scientific">Castilleja foliolosa</name>
    <dbReference type="NCBI Taxonomy" id="1961234"/>
    <lineage>
        <taxon>Eukaryota</taxon>
        <taxon>Viridiplantae</taxon>
        <taxon>Streptophyta</taxon>
        <taxon>Embryophyta</taxon>
        <taxon>Tracheophyta</taxon>
        <taxon>Spermatophyta</taxon>
        <taxon>Magnoliopsida</taxon>
        <taxon>eudicotyledons</taxon>
        <taxon>Gunneridae</taxon>
        <taxon>Pentapetalae</taxon>
        <taxon>asterids</taxon>
        <taxon>lamiids</taxon>
        <taxon>Lamiales</taxon>
        <taxon>Orobanchaceae</taxon>
        <taxon>Pedicularideae</taxon>
        <taxon>Castillejinae</taxon>
        <taxon>Castilleja</taxon>
    </lineage>
</organism>
<keyword evidence="2" id="KW-1185">Reference proteome</keyword>
<reference evidence="2" key="1">
    <citation type="journal article" date="2024" name="IScience">
        <title>Strigolactones Initiate the Formation of Haustorium-like Structures in Castilleja.</title>
        <authorList>
            <person name="Buerger M."/>
            <person name="Peterson D."/>
            <person name="Chory J."/>
        </authorList>
    </citation>
    <scope>NUCLEOTIDE SEQUENCE [LARGE SCALE GENOMIC DNA]</scope>
</reference>